<dbReference type="PANTHER" id="PTHR10652">
    <property type="entry name" value="ADENYLYL CYCLASE-ASSOCIATED PROTEIN"/>
    <property type="match status" value="1"/>
</dbReference>
<dbReference type="GO" id="GO:0019933">
    <property type="term" value="P:cAMP-mediated signaling"/>
    <property type="evidence" value="ECO:0007669"/>
    <property type="project" value="TreeGrafter"/>
</dbReference>
<evidence type="ECO:0000256" key="3">
    <source>
        <dbReference type="ARBA" id="ARBA00072052"/>
    </source>
</evidence>
<dbReference type="InterPro" id="IPR036222">
    <property type="entry name" value="CAP_N_sf"/>
</dbReference>
<dbReference type="GO" id="GO:0005737">
    <property type="term" value="C:cytoplasm"/>
    <property type="evidence" value="ECO:0007669"/>
    <property type="project" value="TreeGrafter"/>
</dbReference>
<dbReference type="InterPro" id="IPR013992">
    <property type="entry name" value="Adenylate_cyclase-assoc_CAP_N"/>
</dbReference>
<sequence length="519" mass="55307">MTTPGNTGLHSLATLIKRLEAAASRFEDIAEVLEQPSSQDDRPGASSRGQGSDHRASSSYSPPPPDTRPSAAPSAAVSETPKMVAAYQERIVAGKVKTFVEFTKTFAIPSVVDAVGLVQKEFETLGSFLTIVAACQKPDQKVLEALLAPFPTAIEAVSRAKEANRRERDWLPHLTLLGEGAPVIGWVVNPKPMSFVSDLRDSVDYYGNRVKKEFKEKDPKHAEWVKLFTAILIEQQAYIKDFHPAGLVWNPKGLPVDQYQAQAKVAPTGGAPPPPPPPPPPPAAAPPAAAAPAGGAAAVFAELNRGEDVTKGLRKVDKSEMTHKNPALRASSVVPASASSPSAVKKPTKPSKPSALAGKKPSKFVLDGNKWMIEYQENETITVEETEINQSVNVFGCKGATILIKGKVNAVNIINSTKTSILVHSVVSSVSITASPSFQLQITGTAPMIQLDSTDSGQIYLSKDSLTTEITTAKCSAINVSTPVPGEEEGIFEEQAVPEMFKTIVQDGKLVTTIVEHTG</sequence>
<reference evidence="8" key="1">
    <citation type="submission" date="2014-04" db="EMBL/GenBank/DDBJ databases">
        <title>Evolutionary Origins and Diversification of the Mycorrhizal Mutualists.</title>
        <authorList>
            <consortium name="DOE Joint Genome Institute"/>
            <consortium name="Mycorrhizal Genomics Consortium"/>
            <person name="Kohler A."/>
            <person name="Kuo A."/>
            <person name="Nagy L.G."/>
            <person name="Floudas D."/>
            <person name="Copeland A."/>
            <person name="Barry K.W."/>
            <person name="Cichocki N."/>
            <person name="Veneault-Fourrey C."/>
            <person name="LaButti K."/>
            <person name="Lindquist E.A."/>
            <person name="Lipzen A."/>
            <person name="Lundell T."/>
            <person name="Morin E."/>
            <person name="Murat C."/>
            <person name="Riley R."/>
            <person name="Ohm R."/>
            <person name="Sun H."/>
            <person name="Tunlid A."/>
            <person name="Henrissat B."/>
            <person name="Grigoriev I.V."/>
            <person name="Hibbett D.S."/>
            <person name="Martin F."/>
        </authorList>
    </citation>
    <scope>NUCLEOTIDE SEQUENCE [LARGE SCALE GENOMIC DNA]</scope>
    <source>
        <strain evidence="8">FD-334 SS-4</strain>
    </source>
</reference>
<feature type="compositionally biased region" description="Pro residues" evidence="5">
    <location>
        <begin position="270"/>
        <end position="285"/>
    </location>
</feature>
<dbReference type="OMA" id="KSQQTHK"/>
<dbReference type="InterPro" id="IPR013912">
    <property type="entry name" value="Adenylate_cyclase-assoc_CAP_C"/>
</dbReference>
<dbReference type="OrthoDB" id="77251at2759"/>
<dbReference type="STRING" id="945553.A0A0D2NN54"/>
<dbReference type="SMART" id="SM00673">
    <property type="entry name" value="CARP"/>
    <property type="match status" value="2"/>
</dbReference>
<dbReference type="PROSITE" id="PS51329">
    <property type="entry name" value="C_CAP_COFACTOR_C"/>
    <property type="match status" value="1"/>
</dbReference>
<organism evidence="7 8">
    <name type="scientific">Hypholoma sublateritium (strain FD-334 SS-4)</name>
    <dbReference type="NCBI Taxonomy" id="945553"/>
    <lineage>
        <taxon>Eukaryota</taxon>
        <taxon>Fungi</taxon>
        <taxon>Dikarya</taxon>
        <taxon>Basidiomycota</taxon>
        <taxon>Agaricomycotina</taxon>
        <taxon>Agaricomycetes</taxon>
        <taxon>Agaricomycetidae</taxon>
        <taxon>Agaricales</taxon>
        <taxon>Agaricineae</taxon>
        <taxon>Strophariaceae</taxon>
        <taxon>Hypholoma</taxon>
    </lineage>
</organism>
<protein>
    <recommendedName>
        <fullName evidence="3 4">Adenylyl cyclase-associated protein</fullName>
    </recommendedName>
</protein>
<dbReference type="Pfam" id="PF21938">
    <property type="entry name" value="CAP_N"/>
    <property type="match status" value="1"/>
</dbReference>
<dbReference type="Gene3D" id="2.160.20.70">
    <property type="match status" value="1"/>
</dbReference>
<proteinExistence type="inferred from homology"/>
<evidence type="ECO:0000256" key="4">
    <source>
        <dbReference type="RuleBase" id="RU000647"/>
    </source>
</evidence>
<comment type="function">
    <text evidence="2">The N-terminal domain binds to adenylyl cyclase, thereby enabling adenylyl cyclase to be activated by upstream regulatory signals, such as Ras. The C-terminal domain is required for normal cellular morphology and growth control.</text>
</comment>
<dbReference type="InterPro" id="IPR001837">
    <property type="entry name" value="Adenylate_cyclase-assoc_CAP"/>
</dbReference>
<evidence type="ECO:0000256" key="5">
    <source>
        <dbReference type="SAM" id="MobiDB-lite"/>
    </source>
</evidence>
<dbReference type="PANTHER" id="PTHR10652:SF0">
    <property type="entry name" value="ADENYLYL CYCLASE-ASSOCIATED PROTEIN"/>
    <property type="match status" value="1"/>
</dbReference>
<accession>A0A0D2NN54</accession>
<evidence type="ECO:0000259" key="6">
    <source>
        <dbReference type="PROSITE" id="PS51329"/>
    </source>
</evidence>
<feature type="region of interest" description="Disordered" evidence="5">
    <location>
        <begin position="30"/>
        <end position="77"/>
    </location>
</feature>
<dbReference type="InterPro" id="IPR017901">
    <property type="entry name" value="C-CAP_CF_C-like"/>
</dbReference>
<dbReference type="InterPro" id="IPR053950">
    <property type="entry name" value="CAP_N"/>
</dbReference>
<feature type="compositionally biased region" description="Low complexity" evidence="5">
    <location>
        <begin position="330"/>
        <end position="355"/>
    </location>
</feature>
<dbReference type="Proteomes" id="UP000054270">
    <property type="component" value="Unassembled WGS sequence"/>
</dbReference>
<dbReference type="EMBL" id="KN817569">
    <property type="protein sequence ID" value="KJA20239.1"/>
    <property type="molecule type" value="Genomic_DNA"/>
</dbReference>
<dbReference type="InterPro" id="IPR036223">
    <property type="entry name" value="CAP_C_sf"/>
</dbReference>
<evidence type="ECO:0000256" key="2">
    <source>
        <dbReference type="ARBA" id="ARBA00054756"/>
    </source>
</evidence>
<evidence type="ECO:0000256" key="1">
    <source>
        <dbReference type="ARBA" id="ARBA00007659"/>
    </source>
</evidence>
<dbReference type="Pfam" id="PF08603">
    <property type="entry name" value="CAP_C"/>
    <property type="match status" value="1"/>
</dbReference>
<name>A0A0D2NN54_HYPSF</name>
<dbReference type="GO" id="GO:0003779">
    <property type="term" value="F:actin binding"/>
    <property type="evidence" value="ECO:0007669"/>
    <property type="project" value="InterPro"/>
</dbReference>
<dbReference type="SUPFAM" id="SSF101278">
    <property type="entry name" value="N-terminal domain of adenylylcyclase associated protein, CAP"/>
    <property type="match status" value="1"/>
</dbReference>
<dbReference type="GO" id="GO:0007015">
    <property type="term" value="P:actin filament organization"/>
    <property type="evidence" value="ECO:0007669"/>
    <property type="project" value="TreeGrafter"/>
</dbReference>
<dbReference type="Pfam" id="PF01213">
    <property type="entry name" value="CAP_N-CM"/>
    <property type="match status" value="1"/>
</dbReference>
<feature type="domain" description="C-CAP/cofactor C-like" evidence="6">
    <location>
        <begin position="350"/>
        <end position="497"/>
    </location>
</feature>
<dbReference type="SUPFAM" id="SSF69340">
    <property type="entry name" value="C-terminal domain of adenylylcyclase associated protein"/>
    <property type="match status" value="1"/>
</dbReference>
<dbReference type="SUPFAM" id="SSF101447">
    <property type="entry name" value="Formin homology 2 domain (FH2 domain)"/>
    <property type="match status" value="1"/>
</dbReference>
<evidence type="ECO:0000313" key="7">
    <source>
        <dbReference type="EMBL" id="KJA20239.1"/>
    </source>
</evidence>
<keyword evidence="8" id="KW-1185">Reference proteome</keyword>
<dbReference type="Gene3D" id="1.25.40.330">
    <property type="entry name" value="Adenylate cyclase-associated CAP, N-terminal domain"/>
    <property type="match status" value="1"/>
</dbReference>
<comment type="similarity">
    <text evidence="1 4">Belongs to the CAP family.</text>
</comment>
<dbReference type="AlphaFoldDB" id="A0A0D2NN54"/>
<feature type="region of interest" description="Disordered" evidence="5">
    <location>
        <begin position="315"/>
        <end position="361"/>
    </location>
</feature>
<dbReference type="InterPro" id="IPR016098">
    <property type="entry name" value="CAP/MinC_C"/>
</dbReference>
<dbReference type="GO" id="GO:0008179">
    <property type="term" value="F:adenylate cyclase binding"/>
    <property type="evidence" value="ECO:0007669"/>
    <property type="project" value="TreeGrafter"/>
</dbReference>
<dbReference type="InterPro" id="IPR006599">
    <property type="entry name" value="CARP_motif"/>
</dbReference>
<dbReference type="FunFam" id="1.25.40.330:FF:000001">
    <property type="entry name" value="Adenylyl cyclase-associated protein"/>
    <property type="match status" value="1"/>
</dbReference>
<gene>
    <name evidence="7" type="ORF">HYPSUDRAFT_43363</name>
</gene>
<evidence type="ECO:0000313" key="8">
    <source>
        <dbReference type="Proteomes" id="UP000054270"/>
    </source>
</evidence>
<feature type="region of interest" description="Disordered" evidence="5">
    <location>
        <begin position="265"/>
        <end position="291"/>
    </location>
</feature>